<sequence length="60" mass="6800">MRTATIHVPPPALQLPISPQYGRLPANQAGPPRRPESRKGFAARKMPVNCWNILTRWRPT</sequence>
<reference evidence="2" key="2">
    <citation type="submission" date="2020-11" db="EMBL/GenBank/DDBJ databases">
        <authorList>
            <person name="McCartney M.A."/>
            <person name="Auch B."/>
            <person name="Kono T."/>
            <person name="Mallez S."/>
            <person name="Becker A."/>
            <person name="Gohl D.M."/>
            <person name="Silverstein K.A.T."/>
            <person name="Koren S."/>
            <person name="Bechman K.B."/>
            <person name="Herman A."/>
            <person name="Abrahante J.E."/>
            <person name="Garbe J."/>
        </authorList>
    </citation>
    <scope>NUCLEOTIDE SEQUENCE</scope>
    <source>
        <strain evidence="2">Duluth1</strain>
        <tissue evidence="2">Whole animal</tissue>
    </source>
</reference>
<dbReference type="AlphaFoldDB" id="A0A9D4LUP6"/>
<gene>
    <name evidence="2" type="ORF">DPMN_027158</name>
</gene>
<evidence type="ECO:0000256" key="1">
    <source>
        <dbReference type="SAM" id="MobiDB-lite"/>
    </source>
</evidence>
<dbReference type="EMBL" id="JAIWYP010000002">
    <property type="protein sequence ID" value="KAH3864144.1"/>
    <property type="molecule type" value="Genomic_DNA"/>
</dbReference>
<evidence type="ECO:0000313" key="3">
    <source>
        <dbReference type="Proteomes" id="UP000828390"/>
    </source>
</evidence>
<dbReference type="Proteomes" id="UP000828390">
    <property type="component" value="Unassembled WGS sequence"/>
</dbReference>
<organism evidence="2 3">
    <name type="scientific">Dreissena polymorpha</name>
    <name type="common">Zebra mussel</name>
    <name type="synonym">Mytilus polymorpha</name>
    <dbReference type="NCBI Taxonomy" id="45954"/>
    <lineage>
        <taxon>Eukaryota</taxon>
        <taxon>Metazoa</taxon>
        <taxon>Spiralia</taxon>
        <taxon>Lophotrochozoa</taxon>
        <taxon>Mollusca</taxon>
        <taxon>Bivalvia</taxon>
        <taxon>Autobranchia</taxon>
        <taxon>Heteroconchia</taxon>
        <taxon>Euheterodonta</taxon>
        <taxon>Imparidentia</taxon>
        <taxon>Neoheterodontei</taxon>
        <taxon>Myida</taxon>
        <taxon>Dreissenoidea</taxon>
        <taxon>Dreissenidae</taxon>
        <taxon>Dreissena</taxon>
    </lineage>
</organism>
<evidence type="ECO:0000313" key="2">
    <source>
        <dbReference type="EMBL" id="KAH3864144.1"/>
    </source>
</evidence>
<name>A0A9D4LUP6_DREPO</name>
<feature type="region of interest" description="Disordered" evidence="1">
    <location>
        <begin position="1"/>
        <end position="42"/>
    </location>
</feature>
<reference evidence="2" key="1">
    <citation type="journal article" date="2019" name="bioRxiv">
        <title>The Genome of the Zebra Mussel, Dreissena polymorpha: A Resource for Invasive Species Research.</title>
        <authorList>
            <person name="McCartney M.A."/>
            <person name="Auch B."/>
            <person name="Kono T."/>
            <person name="Mallez S."/>
            <person name="Zhang Y."/>
            <person name="Obille A."/>
            <person name="Becker A."/>
            <person name="Abrahante J.E."/>
            <person name="Garbe J."/>
            <person name="Badalamenti J.P."/>
            <person name="Herman A."/>
            <person name="Mangelson H."/>
            <person name="Liachko I."/>
            <person name="Sullivan S."/>
            <person name="Sone E.D."/>
            <person name="Koren S."/>
            <person name="Silverstein K.A.T."/>
            <person name="Beckman K.B."/>
            <person name="Gohl D.M."/>
        </authorList>
    </citation>
    <scope>NUCLEOTIDE SEQUENCE</scope>
    <source>
        <strain evidence="2">Duluth1</strain>
        <tissue evidence="2">Whole animal</tissue>
    </source>
</reference>
<keyword evidence="3" id="KW-1185">Reference proteome</keyword>
<protein>
    <submittedName>
        <fullName evidence="2">Uncharacterized protein</fullName>
    </submittedName>
</protein>
<comment type="caution">
    <text evidence="2">The sequence shown here is derived from an EMBL/GenBank/DDBJ whole genome shotgun (WGS) entry which is preliminary data.</text>
</comment>
<proteinExistence type="predicted"/>
<accession>A0A9D4LUP6</accession>